<protein>
    <submittedName>
        <fullName evidence="2">Flagellar hook-length control protein FliK</fullName>
    </submittedName>
</protein>
<keyword evidence="2" id="KW-0969">Cilium</keyword>
<keyword evidence="2" id="KW-0966">Cell projection</keyword>
<evidence type="ECO:0000313" key="3">
    <source>
        <dbReference type="Proteomes" id="UP000643810"/>
    </source>
</evidence>
<proteinExistence type="predicted"/>
<comment type="caution">
    <text evidence="2">The sequence shown here is derived from an EMBL/GenBank/DDBJ whole genome shotgun (WGS) entry which is preliminary data.</text>
</comment>
<keyword evidence="2" id="KW-0282">Flagellum</keyword>
<dbReference type="RefSeq" id="WP_186853563.1">
    <property type="nucleotide sequence ID" value="NZ_JACOPG010000001.1"/>
</dbReference>
<evidence type="ECO:0000259" key="1">
    <source>
        <dbReference type="Pfam" id="PF02120"/>
    </source>
</evidence>
<dbReference type="Pfam" id="PF02120">
    <property type="entry name" value="Flg_hook"/>
    <property type="match status" value="1"/>
</dbReference>
<gene>
    <name evidence="2" type="ORF">H8R94_00270</name>
</gene>
<accession>A0ABR7GC90</accession>
<sequence>MQVSDLLTQYQNNLSSGSEVSTKTKGIEQLVETVKQLKTGNIFEGTVNSIRGTQVILGLSSGQNITARLDAGLSLSKGQSVFFQVKSNDGEQIRIKPISMGAGQGNPTLMQALDAASLAVSERNLNMVNAMMKEGMSIDSKSLQNMARQIGSVPGSQPETIVQMQKLQLPIDANSVEQFENYKADRRQVLSQVQDLVAVLGESLLDDAVDTQTMVGQNNRLVAFFGDPSMQEAFATGEAVYAEEMLPAEGQESVDLEYLSQRAGIFSQTLEDMDAYEAGTLGNSLDLGTFADLQNVLGQMPSFIKEHANFFTAEGQLLPQTKVDAFLQEVSVFLEQNAGGLSKESVQDLLRSRGYQKLFSDLVTKEWTVAPQDLPKEHSISHLYEKMSQQIHDLEQLADKFPSAKETIQGTANSLSQNIEFMNQLSQMYSYVQVPIRLRGQNVNSELFVYRNGGRDKGADDELTAFLHFDMDNLGGVDISVNMLQKNVSANWYLEDADSLTLLEENMHLLTERLEKKGYTCSMKLEQDAKKIDFVEDFLKADQKSSGEVHRYSFDVRA</sequence>
<feature type="domain" description="Flagellar hook-length control protein-like C-terminal" evidence="1">
    <location>
        <begin position="459"/>
        <end position="521"/>
    </location>
</feature>
<organism evidence="2 3">
    <name type="scientific">Roseburia lenta</name>
    <dbReference type="NCBI Taxonomy" id="2763061"/>
    <lineage>
        <taxon>Bacteria</taxon>
        <taxon>Bacillati</taxon>
        <taxon>Bacillota</taxon>
        <taxon>Clostridia</taxon>
        <taxon>Lachnospirales</taxon>
        <taxon>Lachnospiraceae</taxon>
        <taxon>Roseburia</taxon>
    </lineage>
</organism>
<evidence type="ECO:0000313" key="2">
    <source>
        <dbReference type="EMBL" id="MBC5685055.1"/>
    </source>
</evidence>
<dbReference type="EMBL" id="JACOPG010000001">
    <property type="protein sequence ID" value="MBC5685055.1"/>
    <property type="molecule type" value="Genomic_DNA"/>
</dbReference>
<keyword evidence="3" id="KW-1185">Reference proteome</keyword>
<dbReference type="Proteomes" id="UP000643810">
    <property type="component" value="Unassembled WGS sequence"/>
</dbReference>
<name>A0ABR7GC90_9FIRM</name>
<reference evidence="2 3" key="1">
    <citation type="submission" date="2020-08" db="EMBL/GenBank/DDBJ databases">
        <title>Genome public.</title>
        <authorList>
            <person name="Liu C."/>
            <person name="Sun Q."/>
        </authorList>
    </citation>
    <scope>NUCLEOTIDE SEQUENCE [LARGE SCALE GENOMIC DNA]</scope>
    <source>
        <strain evidence="2 3">NSJ-9</strain>
    </source>
</reference>
<dbReference type="InterPro" id="IPR021136">
    <property type="entry name" value="Flagellar_hook_control-like_C"/>
</dbReference>